<dbReference type="CDD" id="cd09641">
    <property type="entry name" value="Cas3''_I"/>
    <property type="match status" value="1"/>
</dbReference>
<dbReference type="PROSITE" id="PS51643">
    <property type="entry name" value="HD_CAS3"/>
    <property type="match status" value="1"/>
</dbReference>
<evidence type="ECO:0000256" key="3">
    <source>
        <dbReference type="ARBA" id="ARBA00022722"/>
    </source>
</evidence>
<evidence type="ECO:0000259" key="11">
    <source>
        <dbReference type="PROSITE" id="PS51643"/>
    </source>
</evidence>
<dbReference type="STRING" id="1075417.SAMN05421823_1156"/>
<evidence type="ECO:0000256" key="2">
    <source>
        <dbReference type="ARBA" id="ARBA00009046"/>
    </source>
</evidence>
<dbReference type="InterPro" id="IPR006483">
    <property type="entry name" value="CRISPR-assoc_Cas3_HD"/>
</dbReference>
<comment type="similarity">
    <text evidence="2">In the central section; belongs to the CRISPR-associated helicase Cas3 family.</text>
</comment>
<keyword evidence="6" id="KW-0378">Hydrolase</keyword>
<dbReference type="InterPro" id="IPR027417">
    <property type="entry name" value="P-loop_NTPase"/>
</dbReference>
<dbReference type="InterPro" id="IPR011545">
    <property type="entry name" value="DEAD/DEAH_box_helicase_dom"/>
</dbReference>
<dbReference type="InterPro" id="IPR050079">
    <property type="entry name" value="DEAD_box_RNA_helicase"/>
</dbReference>
<dbReference type="InterPro" id="IPR038257">
    <property type="entry name" value="CRISPR-assoc_Cas3_HD_sf"/>
</dbReference>
<dbReference type="SUPFAM" id="SSF109604">
    <property type="entry name" value="HD-domain/PDEase-like"/>
    <property type="match status" value="1"/>
</dbReference>
<dbReference type="GO" id="GO:0005829">
    <property type="term" value="C:cytosol"/>
    <property type="evidence" value="ECO:0007669"/>
    <property type="project" value="TreeGrafter"/>
</dbReference>
<keyword evidence="8" id="KW-0067">ATP-binding</keyword>
<evidence type="ECO:0000313" key="12">
    <source>
        <dbReference type="EMBL" id="SDM51720.1"/>
    </source>
</evidence>
<keyword evidence="3" id="KW-0540">Nuclease</keyword>
<dbReference type="NCBIfam" id="TIGR01587">
    <property type="entry name" value="cas3_core"/>
    <property type="match status" value="1"/>
</dbReference>
<dbReference type="InterPro" id="IPR054712">
    <property type="entry name" value="Cas3-like_dom"/>
</dbReference>
<gene>
    <name evidence="12" type="ORF">SAMN05421823_1156</name>
</gene>
<dbReference type="Gene3D" id="1.10.3210.30">
    <property type="match status" value="1"/>
</dbReference>
<dbReference type="Pfam" id="PF22590">
    <property type="entry name" value="Cas3-like_C_2"/>
    <property type="match status" value="1"/>
</dbReference>
<dbReference type="Pfam" id="PF00270">
    <property type="entry name" value="DEAD"/>
    <property type="match status" value="1"/>
</dbReference>
<evidence type="ECO:0000256" key="7">
    <source>
        <dbReference type="ARBA" id="ARBA00022806"/>
    </source>
</evidence>
<name>A0A1G9TVB4_9BACT</name>
<keyword evidence="13" id="KW-1185">Reference proteome</keyword>
<evidence type="ECO:0000313" key="13">
    <source>
        <dbReference type="Proteomes" id="UP000198510"/>
    </source>
</evidence>
<dbReference type="Pfam" id="PF18019">
    <property type="entry name" value="Cas3_HD"/>
    <property type="match status" value="1"/>
</dbReference>
<dbReference type="GO" id="GO:0003676">
    <property type="term" value="F:nucleic acid binding"/>
    <property type="evidence" value="ECO:0007669"/>
    <property type="project" value="InterPro"/>
</dbReference>
<sequence length="744" mass="83777">MILLAKSPKQGGLLLEEHTRHVVEAIEVMAPAYGLDVRVARLGAVLHDLGKGHPAFQAMLLEKESAQERDMKLKQLPAADAIEEELRHRSFGRNHYHRHELSSLLFLPLFPLAEREVLIQMVVAHHKSIRNDRSQRGLLDLVKENGVDEVFERHFEAWPQWSPVAAHVAAKFGVAVRTLAYEEVAECFQRVYDRVRRMVDGWSPWKGLLMSADHFGSAYLHETITKRTALYHPPDLSTFEQRAQGPKAKLYPLSEQPVDDPATHTLVIAPTGAGKTDFLIRRCRGRIFYTLPFQASINAMYQRLAEDVPDADVRRLHAASRLELADEADEDVELQMHPGAGIKVMTPHQLAGIVFGTPKYEAIMLDLQGQDVILDEIHTYDGQARAMVVQMVRTLVRLDCRVHIGSATIPTVLADTLVEVLGGSDQVDIVRLPPAVLDTFDRHQVHKVADETTVHEVLRRAVDAGEHVLWVSNRVKDAQENYRWATQHLPKAEVLLIHSRFRRGERRALEARVKELQHAAGPCVVCATQVVEVSLDISYDRMVTAAAPLDALIQRFGRVNRIRNEATIGTYKPVHVVAPPEDVRALRPYEPDVVRASYAALPDEGKVLAERDVQLLIDGVYPTVEVPDQAQHFIMREDGTYRIRTLQHHQKSVLLEALDIDSATCVRQSDVAAYRRGPWDARVELEIPVSHRLRYALRTGGAPLEYGSYPYVIPDDWYHPGGLLLGLVVPAMPTNQSAFDTRFI</sequence>
<evidence type="ECO:0000256" key="6">
    <source>
        <dbReference type="ARBA" id="ARBA00022801"/>
    </source>
</evidence>
<evidence type="ECO:0000256" key="4">
    <source>
        <dbReference type="ARBA" id="ARBA00022723"/>
    </source>
</evidence>
<dbReference type="Proteomes" id="UP000198510">
    <property type="component" value="Unassembled WGS sequence"/>
</dbReference>
<dbReference type="Gene3D" id="3.40.50.300">
    <property type="entry name" value="P-loop containing nucleotide triphosphate hydrolases"/>
    <property type="match status" value="2"/>
</dbReference>
<dbReference type="GO" id="GO:0003724">
    <property type="term" value="F:RNA helicase activity"/>
    <property type="evidence" value="ECO:0007669"/>
    <property type="project" value="TreeGrafter"/>
</dbReference>
<dbReference type="GO" id="GO:0005524">
    <property type="term" value="F:ATP binding"/>
    <property type="evidence" value="ECO:0007669"/>
    <property type="project" value="UniProtKB-KW"/>
</dbReference>
<keyword evidence="4" id="KW-0479">Metal-binding</keyword>
<evidence type="ECO:0000256" key="9">
    <source>
        <dbReference type="ARBA" id="ARBA00023118"/>
    </source>
</evidence>
<protein>
    <submittedName>
        <fullName evidence="12">CRISPR-associated endonuclease/helicase Cas3</fullName>
    </submittedName>
</protein>
<dbReference type="GO" id="GO:0016787">
    <property type="term" value="F:hydrolase activity"/>
    <property type="evidence" value="ECO:0007669"/>
    <property type="project" value="UniProtKB-KW"/>
</dbReference>
<accession>A0A1G9TVB4</accession>
<reference evidence="12 13" key="1">
    <citation type="submission" date="2016-10" db="EMBL/GenBank/DDBJ databases">
        <authorList>
            <person name="de Groot N.N."/>
        </authorList>
    </citation>
    <scope>NUCLEOTIDE SEQUENCE [LARGE SCALE GENOMIC DNA]</scope>
    <source>
        <strain evidence="12 13">DSM 25186</strain>
    </source>
</reference>
<dbReference type="GO" id="GO:0004519">
    <property type="term" value="F:endonuclease activity"/>
    <property type="evidence" value="ECO:0007669"/>
    <property type="project" value="UniProtKB-KW"/>
</dbReference>
<comment type="similarity">
    <text evidence="1">In the N-terminal section; belongs to the CRISPR-associated nuclease Cas3-HD family.</text>
</comment>
<dbReference type="SMART" id="SM00490">
    <property type="entry name" value="HELICc"/>
    <property type="match status" value="1"/>
</dbReference>
<dbReference type="SUPFAM" id="SSF52540">
    <property type="entry name" value="P-loop containing nucleoside triphosphate hydrolases"/>
    <property type="match status" value="1"/>
</dbReference>
<feature type="domain" description="HD Cas3-type" evidence="11">
    <location>
        <begin position="8"/>
        <end position="215"/>
    </location>
</feature>
<organism evidence="12 13">
    <name type="scientific">Catalinimonas alkaloidigena</name>
    <dbReference type="NCBI Taxonomy" id="1075417"/>
    <lineage>
        <taxon>Bacteria</taxon>
        <taxon>Pseudomonadati</taxon>
        <taxon>Bacteroidota</taxon>
        <taxon>Cytophagia</taxon>
        <taxon>Cytophagales</taxon>
        <taxon>Catalimonadaceae</taxon>
        <taxon>Catalinimonas</taxon>
    </lineage>
</organism>
<dbReference type="PANTHER" id="PTHR47959:SF16">
    <property type="entry name" value="CRISPR-ASSOCIATED NUCLEASE_HELICASE CAS3-RELATED"/>
    <property type="match status" value="1"/>
</dbReference>
<dbReference type="InterPro" id="IPR006474">
    <property type="entry name" value="Helicase_Cas3_CRISPR-ass_core"/>
</dbReference>
<comment type="similarity">
    <text evidence="10">Belongs to the DEAD box helicase family.</text>
</comment>
<keyword evidence="12" id="KW-0255">Endonuclease</keyword>
<keyword evidence="5" id="KW-0547">Nucleotide-binding</keyword>
<evidence type="ECO:0000256" key="8">
    <source>
        <dbReference type="ARBA" id="ARBA00022840"/>
    </source>
</evidence>
<dbReference type="GO" id="GO:0046872">
    <property type="term" value="F:metal ion binding"/>
    <property type="evidence" value="ECO:0007669"/>
    <property type="project" value="UniProtKB-KW"/>
</dbReference>
<dbReference type="EMBL" id="FNFO01000015">
    <property type="protein sequence ID" value="SDM51720.1"/>
    <property type="molecule type" value="Genomic_DNA"/>
</dbReference>
<dbReference type="InterPro" id="IPR001650">
    <property type="entry name" value="Helicase_C-like"/>
</dbReference>
<dbReference type="GO" id="GO:0051607">
    <property type="term" value="P:defense response to virus"/>
    <property type="evidence" value="ECO:0007669"/>
    <property type="project" value="UniProtKB-KW"/>
</dbReference>
<evidence type="ECO:0000256" key="1">
    <source>
        <dbReference type="ARBA" id="ARBA00006847"/>
    </source>
</evidence>
<evidence type="ECO:0000256" key="5">
    <source>
        <dbReference type="ARBA" id="ARBA00022741"/>
    </source>
</evidence>
<dbReference type="OrthoDB" id="9810236at2"/>
<proteinExistence type="inferred from homology"/>
<evidence type="ECO:0000256" key="10">
    <source>
        <dbReference type="ARBA" id="ARBA00038437"/>
    </source>
</evidence>
<dbReference type="AlphaFoldDB" id="A0A1G9TVB4"/>
<keyword evidence="7 12" id="KW-0347">Helicase</keyword>
<dbReference type="PANTHER" id="PTHR47959">
    <property type="entry name" value="ATP-DEPENDENT RNA HELICASE RHLE-RELATED"/>
    <property type="match status" value="1"/>
</dbReference>
<keyword evidence="9" id="KW-0051">Antiviral defense</keyword>
<dbReference type="RefSeq" id="WP_089688011.1">
    <property type="nucleotide sequence ID" value="NZ_FNFO01000015.1"/>
</dbReference>
<dbReference type="NCBIfam" id="TIGR01596">
    <property type="entry name" value="cas3_HD"/>
    <property type="match status" value="1"/>
</dbReference>